<dbReference type="OrthoDB" id="290916at2"/>
<keyword evidence="3" id="KW-1185">Reference proteome</keyword>
<sequence>MTKAIKLLTALPPPQRERLMALAREVSFPEDTRIFESGGVADRFWVIRSGAVSLDQRVNDLRRVTVAGLGTGDLLGWSWLFPPHRWDFGAVAFSPVRAYEFDAAAVLRLCEEDPPLGMALVRSVAEVLAHRLETTRGQLMEQYTMHRRSGAL</sequence>
<accession>A0A0M9X7Z8</accession>
<gene>
    <name evidence="2" type="ORF">ADK41_19995</name>
</gene>
<dbReference type="InterPro" id="IPR050397">
    <property type="entry name" value="Env_Response_Regulators"/>
</dbReference>
<dbReference type="InterPro" id="IPR000595">
    <property type="entry name" value="cNMP-bd_dom"/>
</dbReference>
<organism evidence="2 3">
    <name type="scientific">Streptomyces caelestis</name>
    <dbReference type="NCBI Taxonomy" id="36816"/>
    <lineage>
        <taxon>Bacteria</taxon>
        <taxon>Bacillati</taxon>
        <taxon>Actinomycetota</taxon>
        <taxon>Actinomycetes</taxon>
        <taxon>Kitasatosporales</taxon>
        <taxon>Streptomycetaceae</taxon>
        <taxon>Streptomyces</taxon>
    </lineage>
</organism>
<dbReference type="SUPFAM" id="SSF51206">
    <property type="entry name" value="cAMP-binding domain-like"/>
    <property type="match status" value="1"/>
</dbReference>
<reference evidence="2 3" key="1">
    <citation type="submission" date="2015-07" db="EMBL/GenBank/DDBJ databases">
        <authorList>
            <person name="Noorani M."/>
        </authorList>
    </citation>
    <scope>NUCLEOTIDE SEQUENCE [LARGE SCALE GENOMIC DNA]</scope>
    <source>
        <strain evidence="2 3">NRRL B-24567</strain>
    </source>
</reference>
<dbReference type="InterPro" id="IPR014710">
    <property type="entry name" value="RmlC-like_jellyroll"/>
</dbReference>
<dbReference type="Gene3D" id="2.60.120.10">
    <property type="entry name" value="Jelly Rolls"/>
    <property type="match status" value="1"/>
</dbReference>
<dbReference type="PATRIC" id="fig|36816.3.peg.4330"/>
<feature type="domain" description="Cyclic nucleotide-binding" evidence="1">
    <location>
        <begin position="7"/>
        <end position="76"/>
    </location>
</feature>
<comment type="caution">
    <text evidence="2">The sequence shown here is derived from an EMBL/GenBank/DDBJ whole genome shotgun (WGS) entry which is preliminary data.</text>
</comment>
<dbReference type="InterPro" id="IPR018490">
    <property type="entry name" value="cNMP-bd_dom_sf"/>
</dbReference>
<name>A0A0M9X7Z8_9ACTN</name>
<dbReference type="PROSITE" id="PS50042">
    <property type="entry name" value="CNMP_BINDING_3"/>
    <property type="match status" value="1"/>
</dbReference>
<dbReference type="CDD" id="cd00038">
    <property type="entry name" value="CAP_ED"/>
    <property type="match status" value="1"/>
</dbReference>
<dbReference type="GO" id="GO:0003700">
    <property type="term" value="F:DNA-binding transcription factor activity"/>
    <property type="evidence" value="ECO:0007669"/>
    <property type="project" value="TreeGrafter"/>
</dbReference>
<dbReference type="EMBL" id="LGCN01000198">
    <property type="protein sequence ID" value="KOT37408.1"/>
    <property type="molecule type" value="Genomic_DNA"/>
</dbReference>
<dbReference type="PANTHER" id="PTHR24567:SF74">
    <property type="entry name" value="HTH-TYPE TRANSCRIPTIONAL REGULATOR ARCR"/>
    <property type="match status" value="1"/>
</dbReference>
<dbReference type="AlphaFoldDB" id="A0A0M9X7Z8"/>
<dbReference type="GO" id="GO:0005829">
    <property type="term" value="C:cytosol"/>
    <property type="evidence" value="ECO:0007669"/>
    <property type="project" value="TreeGrafter"/>
</dbReference>
<evidence type="ECO:0000259" key="1">
    <source>
        <dbReference type="PROSITE" id="PS50042"/>
    </source>
</evidence>
<dbReference type="Pfam" id="PF00027">
    <property type="entry name" value="cNMP_binding"/>
    <property type="match status" value="1"/>
</dbReference>
<evidence type="ECO:0000313" key="3">
    <source>
        <dbReference type="Proteomes" id="UP000037773"/>
    </source>
</evidence>
<dbReference type="PANTHER" id="PTHR24567">
    <property type="entry name" value="CRP FAMILY TRANSCRIPTIONAL REGULATORY PROTEIN"/>
    <property type="match status" value="1"/>
</dbReference>
<dbReference type="SMART" id="SM00100">
    <property type="entry name" value="cNMP"/>
    <property type="match status" value="1"/>
</dbReference>
<protein>
    <recommendedName>
        <fullName evidence="1">Cyclic nucleotide-binding domain-containing protein</fullName>
    </recommendedName>
</protein>
<dbReference type="Proteomes" id="UP000037773">
    <property type="component" value="Unassembled WGS sequence"/>
</dbReference>
<evidence type="ECO:0000313" key="2">
    <source>
        <dbReference type="EMBL" id="KOT37408.1"/>
    </source>
</evidence>
<proteinExistence type="predicted"/>
<dbReference type="RefSeq" id="WP_030832164.1">
    <property type="nucleotide sequence ID" value="NZ_JBFBKA010000032.1"/>
</dbReference>